<dbReference type="Proteomes" id="UP000479710">
    <property type="component" value="Unassembled WGS sequence"/>
</dbReference>
<organism evidence="1 2">
    <name type="scientific">Oryza meyeriana var. granulata</name>
    <dbReference type="NCBI Taxonomy" id="110450"/>
    <lineage>
        <taxon>Eukaryota</taxon>
        <taxon>Viridiplantae</taxon>
        <taxon>Streptophyta</taxon>
        <taxon>Embryophyta</taxon>
        <taxon>Tracheophyta</taxon>
        <taxon>Spermatophyta</taxon>
        <taxon>Magnoliopsida</taxon>
        <taxon>Liliopsida</taxon>
        <taxon>Poales</taxon>
        <taxon>Poaceae</taxon>
        <taxon>BOP clade</taxon>
        <taxon>Oryzoideae</taxon>
        <taxon>Oryzeae</taxon>
        <taxon>Oryzinae</taxon>
        <taxon>Oryza</taxon>
        <taxon>Oryza meyeriana</taxon>
    </lineage>
</organism>
<keyword evidence="2" id="KW-1185">Reference proteome</keyword>
<evidence type="ECO:0000313" key="2">
    <source>
        <dbReference type="Proteomes" id="UP000479710"/>
    </source>
</evidence>
<proteinExistence type="predicted"/>
<accession>A0A6G1CMJ1</accession>
<comment type="caution">
    <text evidence="1">The sequence shown here is derived from an EMBL/GenBank/DDBJ whole genome shotgun (WGS) entry which is preliminary data.</text>
</comment>
<dbReference type="EMBL" id="SPHZ02000008">
    <property type="protein sequence ID" value="KAF0901366.1"/>
    <property type="molecule type" value="Genomic_DNA"/>
</dbReference>
<evidence type="ECO:0000313" key="1">
    <source>
        <dbReference type="EMBL" id="KAF0901366.1"/>
    </source>
</evidence>
<protein>
    <submittedName>
        <fullName evidence="1">Uncharacterized protein</fullName>
    </submittedName>
</protein>
<reference evidence="1 2" key="1">
    <citation type="submission" date="2019-11" db="EMBL/GenBank/DDBJ databases">
        <title>Whole genome sequence of Oryza granulata.</title>
        <authorList>
            <person name="Li W."/>
        </authorList>
    </citation>
    <scope>NUCLEOTIDE SEQUENCE [LARGE SCALE GENOMIC DNA]</scope>
    <source>
        <strain evidence="2">cv. Menghai</strain>
        <tissue evidence="1">Leaf</tissue>
    </source>
</reference>
<gene>
    <name evidence="1" type="ORF">E2562_000249</name>
</gene>
<dbReference type="AlphaFoldDB" id="A0A6G1CMJ1"/>
<name>A0A6G1CMJ1_9ORYZ</name>
<sequence>MGTTSSKGFHWISSTLSSAKRQSHNVAHMVVHHAMELQRGEAMASDRPPSHAAARVVLAHDSSEGLLQLE</sequence>